<evidence type="ECO:0000256" key="1">
    <source>
        <dbReference type="ARBA" id="ARBA00023015"/>
    </source>
</evidence>
<proteinExistence type="predicted"/>
<dbReference type="GO" id="GO:0000976">
    <property type="term" value="F:transcription cis-regulatory region binding"/>
    <property type="evidence" value="ECO:0007669"/>
    <property type="project" value="TreeGrafter"/>
</dbReference>
<dbReference type="EMBL" id="SJKD01000015">
    <property type="protein sequence ID" value="TCC37489.1"/>
    <property type="molecule type" value="Genomic_DNA"/>
</dbReference>
<keyword evidence="7" id="KW-1185">Reference proteome</keyword>
<accession>A0A4R0IVX2</accession>
<dbReference type="PRINTS" id="PR00455">
    <property type="entry name" value="HTHTETR"/>
</dbReference>
<feature type="domain" description="HTH tetR-type" evidence="5">
    <location>
        <begin position="10"/>
        <end position="70"/>
    </location>
</feature>
<evidence type="ECO:0000256" key="4">
    <source>
        <dbReference type="PROSITE-ProRule" id="PRU00335"/>
    </source>
</evidence>
<keyword evidence="2 4" id="KW-0238">DNA-binding</keyword>
<reference evidence="6 7" key="1">
    <citation type="submission" date="2019-02" db="EMBL/GenBank/DDBJ databases">
        <title>Kribbella capetownensis sp. nov. and Kribbella speibonae sp. nov., isolated from soil.</title>
        <authorList>
            <person name="Curtis S.M."/>
            <person name="Norton I."/>
            <person name="Everest G.J."/>
            <person name="Meyers P.R."/>
        </authorList>
    </citation>
    <scope>NUCLEOTIDE SEQUENCE [LARGE SCALE GENOMIC DNA]</scope>
    <source>
        <strain evidence="6 7">YM53</strain>
    </source>
</reference>
<keyword evidence="3" id="KW-0804">Transcription</keyword>
<keyword evidence="1" id="KW-0805">Transcription regulation</keyword>
<sequence>MSSVDEDGDLTAKAVIRNAALRLFAELGHDAVTMRQIAAAAGVSPALVVHHFGSKDGLRAAVDAYAGRAFDSLFAMDEHDVADAVAGDNWMSVAEMFARAFPPGSPLPAYLRRLLLTNDPAGAALFGRWFNQTHQLLDSLTEIGATRPSEDPAVRAAFLLVNDLALLLLRNQVAAAIGVDPLTPEGMARWAKEVTAVYQQGAFVSAPEEEQS</sequence>
<feature type="DNA-binding region" description="H-T-H motif" evidence="4">
    <location>
        <begin position="33"/>
        <end position="52"/>
    </location>
</feature>
<dbReference type="InterPro" id="IPR050109">
    <property type="entry name" value="HTH-type_TetR-like_transc_reg"/>
</dbReference>
<dbReference type="GO" id="GO:0003700">
    <property type="term" value="F:DNA-binding transcription factor activity"/>
    <property type="evidence" value="ECO:0007669"/>
    <property type="project" value="TreeGrafter"/>
</dbReference>
<evidence type="ECO:0000259" key="5">
    <source>
        <dbReference type="PROSITE" id="PS50977"/>
    </source>
</evidence>
<dbReference type="OrthoDB" id="3403733at2"/>
<comment type="caution">
    <text evidence="6">The sequence shown here is derived from an EMBL/GenBank/DDBJ whole genome shotgun (WGS) entry which is preliminary data.</text>
</comment>
<dbReference type="PROSITE" id="PS50977">
    <property type="entry name" value="HTH_TETR_2"/>
    <property type="match status" value="1"/>
</dbReference>
<evidence type="ECO:0000256" key="2">
    <source>
        <dbReference type="ARBA" id="ARBA00023125"/>
    </source>
</evidence>
<dbReference type="Pfam" id="PF17933">
    <property type="entry name" value="TetR_C_25"/>
    <property type="match status" value="1"/>
</dbReference>
<dbReference type="PANTHER" id="PTHR30055">
    <property type="entry name" value="HTH-TYPE TRANSCRIPTIONAL REGULATOR RUTR"/>
    <property type="match status" value="1"/>
</dbReference>
<name>A0A4R0IVX2_9ACTN</name>
<dbReference type="InterPro" id="IPR001647">
    <property type="entry name" value="HTH_TetR"/>
</dbReference>
<dbReference type="RefSeq" id="WP_131519093.1">
    <property type="nucleotide sequence ID" value="NZ_SJKD01000015.1"/>
</dbReference>
<dbReference type="InterPro" id="IPR009057">
    <property type="entry name" value="Homeodomain-like_sf"/>
</dbReference>
<dbReference type="SUPFAM" id="SSF46689">
    <property type="entry name" value="Homeodomain-like"/>
    <property type="match status" value="1"/>
</dbReference>
<organism evidence="6 7">
    <name type="scientific">Kribbella capetownensis</name>
    <dbReference type="NCBI Taxonomy" id="1572659"/>
    <lineage>
        <taxon>Bacteria</taxon>
        <taxon>Bacillati</taxon>
        <taxon>Actinomycetota</taxon>
        <taxon>Actinomycetes</taxon>
        <taxon>Propionibacteriales</taxon>
        <taxon>Kribbellaceae</taxon>
        <taxon>Kribbella</taxon>
    </lineage>
</organism>
<dbReference type="Pfam" id="PF00440">
    <property type="entry name" value="TetR_N"/>
    <property type="match status" value="1"/>
</dbReference>
<evidence type="ECO:0000256" key="3">
    <source>
        <dbReference type="ARBA" id="ARBA00023163"/>
    </source>
</evidence>
<evidence type="ECO:0000313" key="7">
    <source>
        <dbReference type="Proteomes" id="UP000293342"/>
    </source>
</evidence>
<evidence type="ECO:0000313" key="6">
    <source>
        <dbReference type="EMBL" id="TCC37489.1"/>
    </source>
</evidence>
<dbReference type="Proteomes" id="UP000293342">
    <property type="component" value="Unassembled WGS sequence"/>
</dbReference>
<dbReference type="InterPro" id="IPR041484">
    <property type="entry name" value="TetR_C_25"/>
</dbReference>
<dbReference type="Gene3D" id="1.10.357.10">
    <property type="entry name" value="Tetracycline Repressor, domain 2"/>
    <property type="match status" value="1"/>
</dbReference>
<gene>
    <name evidence="6" type="ORF">E0H75_40850</name>
</gene>
<dbReference type="PANTHER" id="PTHR30055:SF234">
    <property type="entry name" value="HTH-TYPE TRANSCRIPTIONAL REGULATOR BETI"/>
    <property type="match status" value="1"/>
</dbReference>
<dbReference type="AlphaFoldDB" id="A0A4R0IVX2"/>
<protein>
    <submittedName>
        <fullName evidence="6">TetR/AcrR family transcriptional regulator</fullName>
    </submittedName>
</protein>